<dbReference type="Proteomes" id="UP000518752">
    <property type="component" value="Unassembled WGS sequence"/>
</dbReference>
<dbReference type="PANTHER" id="PTHR12042">
    <property type="entry name" value="LACTOSYLCERAMIDE 4-ALPHA-GALACTOSYLTRANSFERASE ALPHA- 1,4-GALACTOSYLTRANSFERASE"/>
    <property type="match status" value="1"/>
</dbReference>
<gene>
    <name evidence="4" type="ORF">D9757_005179</name>
</gene>
<feature type="transmembrane region" description="Helical" evidence="3">
    <location>
        <begin position="150"/>
        <end position="173"/>
    </location>
</feature>
<evidence type="ECO:0000256" key="2">
    <source>
        <dbReference type="SAM" id="MobiDB-lite"/>
    </source>
</evidence>
<dbReference type="InterPro" id="IPR029044">
    <property type="entry name" value="Nucleotide-diphossugar_trans"/>
</dbReference>
<dbReference type="InterPro" id="IPR007577">
    <property type="entry name" value="GlycoTrfase_DXD_sugar-bd_CS"/>
</dbReference>
<organism evidence="4 5">
    <name type="scientific">Collybiopsis confluens</name>
    <dbReference type="NCBI Taxonomy" id="2823264"/>
    <lineage>
        <taxon>Eukaryota</taxon>
        <taxon>Fungi</taxon>
        <taxon>Dikarya</taxon>
        <taxon>Basidiomycota</taxon>
        <taxon>Agaricomycotina</taxon>
        <taxon>Agaricomycetes</taxon>
        <taxon>Agaricomycetidae</taxon>
        <taxon>Agaricales</taxon>
        <taxon>Marasmiineae</taxon>
        <taxon>Omphalotaceae</taxon>
        <taxon>Collybiopsis</taxon>
    </lineage>
</organism>
<keyword evidence="3" id="KW-0812">Transmembrane</keyword>
<dbReference type="Pfam" id="PF04488">
    <property type="entry name" value="Gly_transf_sug"/>
    <property type="match status" value="1"/>
</dbReference>
<evidence type="ECO:0000313" key="4">
    <source>
        <dbReference type="EMBL" id="KAF5390427.1"/>
    </source>
</evidence>
<comment type="caution">
    <text evidence="4">The sequence shown here is derived from an EMBL/GenBank/DDBJ whole genome shotgun (WGS) entry which is preliminary data.</text>
</comment>
<evidence type="ECO:0000256" key="3">
    <source>
        <dbReference type="SAM" id="Phobius"/>
    </source>
</evidence>
<keyword evidence="3" id="KW-1133">Transmembrane helix</keyword>
<evidence type="ECO:0008006" key="6">
    <source>
        <dbReference type="Google" id="ProtNLM"/>
    </source>
</evidence>
<feature type="region of interest" description="Disordered" evidence="2">
    <location>
        <begin position="24"/>
        <end position="59"/>
    </location>
</feature>
<dbReference type="InterPro" id="IPR051981">
    <property type="entry name" value="Glycosyltransf_32"/>
</dbReference>
<dbReference type="PANTHER" id="PTHR12042:SF21">
    <property type="entry name" value="ALPHA1,4-GALACTOSYLTRANSFERASE 1-RELATED"/>
    <property type="match status" value="1"/>
</dbReference>
<keyword evidence="3" id="KW-0472">Membrane</keyword>
<evidence type="ECO:0000313" key="5">
    <source>
        <dbReference type="Proteomes" id="UP000518752"/>
    </source>
</evidence>
<evidence type="ECO:0000256" key="1">
    <source>
        <dbReference type="ARBA" id="ARBA00009003"/>
    </source>
</evidence>
<dbReference type="GO" id="GO:0016020">
    <property type="term" value="C:membrane"/>
    <property type="evidence" value="ECO:0007669"/>
    <property type="project" value="GOC"/>
</dbReference>
<reference evidence="4 5" key="1">
    <citation type="journal article" date="2020" name="ISME J.">
        <title>Uncovering the hidden diversity of litter-decomposition mechanisms in mushroom-forming fungi.</title>
        <authorList>
            <person name="Floudas D."/>
            <person name="Bentzer J."/>
            <person name="Ahren D."/>
            <person name="Johansson T."/>
            <person name="Persson P."/>
            <person name="Tunlid A."/>
        </authorList>
    </citation>
    <scope>NUCLEOTIDE SEQUENCE [LARGE SCALE GENOMIC DNA]</scope>
    <source>
        <strain evidence="4 5">CBS 406.79</strain>
    </source>
</reference>
<dbReference type="AlphaFoldDB" id="A0A8H5MDX2"/>
<dbReference type="EMBL" id="JAACJN010000015">
    <property type="protein sequence ID" value="KAF5390427.1"/>
    <property type="molecule type" value="Genomic_DNA"/>
</dbReference>
<keyword evidence="5" id="KW-1185">Reference proteome</keyword>
<protein>
    <recommendedName>
        <fullName evidence="6">Glycosyltransferase family 32 protein</fullName>
    </recommendedName>
</protein>
<comment type="similarity">
    <text evidence="1">Belongs to the glycosyltransferase 32 family.</text>
</comment>
<feature type="region of interest" description="Disordered" evidence="2">
    <location>
        <begin position="640"/>
        <end position="706"/>
    </location>
</feature>
<dbReference type="GO" id="GO:0016758">
    <property type="term" value="F:hexosyltransferase activity"/>
    <property type="evidence" value="ECO:0007669"/>
    <property type="project" value="TreeGrafter"/>
</dbReference>
<name>A0A8H5MDX2_9AGAR</name>
<proteinExistence type="inferred from homology"/>
<sequence>MSYDRLATPIPMYNDGYDAELNENFASSSASASAPSPNPVAQQHRHRKRPSAPYGYGYSTYSAAAPRRRNPSLSPVRTNSTQSWLVSLPIPIPRIIRRIGSLVLRTPFHYLRSSFHTLRQTNPSVSMSSSSSSTGRRINLRRVKDPTPTLTKIVITLLAVASLTLIYLLLGIYEPHLELAFYSRKFVREEVLPIKPLAGCFNRPNWRYNVTERVYGPRMNEVQAGLEMRFGLDCYDFAGTVRSLSSSSSLTRQAAAAVMNQQQLPRTQFHTYWRSDLAPFGPRQEYMLKSFFATQNLATSKLVLWSNGDLRGNKILKQYLRRYGEDHPNLEDGSERGSFEVRRVDVVQLAKGTALDPQQQPHQPQEQPPVHHLPLFDKKAWVDGDLIRLLLLWNYGGVWVDMDFLLTRDLEPLLENEFVTQWDCYGKKYTPLNGALMRFYPHSPYLCEAFHIMATDSPPRPDSTDWGSTLYLKLYRRLVRGGVRPFKILPWCFTDGRSCRLDNRLPDPFKEDRPGGIGWWEDQSPTQSQSNIKNQQSWWNPWRRKGGRESQLERGDIVEALDVSGGHTHLNAPIDDNGLKSAPGDVTYTGNPPALARALSQVFGVHLHNQWEKNFPNEGWVERILLRRYEWILAERKERERERNGRLQEGLGGRPEIYARQGEGEQDALNKDEAALPKKMIMKRGEPEENGVDVSMQGHDLDSDAS</sequence>
<feature type="compositionally biased region" description="Low complexity" evidence="2">
    <location>
        <begin position="26"/>
        <end position="35"/>
    </location>
</feature>
<accession>A0A8H5MDX2</accession>
<dbReference type="OrthoDB" id="409543at2759"/>
<dbReference type="SUPFAM" id="SSF53448">
    <property type="entry name" value="Nucleotide-diphospho-sugar transferases"/>
    <property type="match status" value="1"/>
</dbReference>
<dbReference type="Gene3D" id="3.90.550.20">
    <property type="match status" value="1"/>
</dbReference>
<dbReference type="GO" id="GO:0006688">
    <property type="term" value="P:glycosphingolipid biosynthetic process"/>
    <property type="evidence" value="ECO:0007669"/>
    <property type="project" value="TreeGrafter"/>
</dbReference>